<evidence type="ECO:0000256" key="2">
    <source>
        <dbReference type="SAM" id="MobiDB-lite"/>
    </source>
</evidence>
<dbReference type="CDD" id="cd16936">
    <property type="entry name" value="HATPase_RsbW-like"/>
    <property type="match status" value="1"/>
</dbReference>
<keyword evidence="1" id="KW-0418">Kinase</keyword>
<gene>
    <name evidence="4" type="ORF">FHR36_002663</name>
</gene>
<feature type="domain" description="Histidine kinase/HSP90-like ATPase" evidence="3">
    <location>
        <begin position="36"/>
        <end position="131"/>
    </location>
</feature>
<keyword evidence="1" id="KW-0723">Serine/threonine-protein kinase</keyword>
<dbReference type="InterPro" id="IPR003594">
    <property type="entry name" value="HATPase_dom"/>
</dbReference>
<reference evidence="4 5" key="1">
    <citation type="submission" date="2022-06" db="EMBL/GenBank/DDBJ databases">
        <title>Sequencing the genomes of 1000 actinobacteria strains.</title>
        <authorList>
            <person name="Klenk H.-P."/>
        </authorList>
    </citation>
    <scope>NUCLEOTIDE SEQUENCE [LARGE SCALE GENOMIC DNA]</scope>
    <source>
        <strain evidence="4 5">DSM 41656</strain>
    </source>
</reference>
<dbReference type="InterPro" id="IPR036890">
    <property type="entry name" value="HATPase_C_sf"/>
</dbReference>
<comment type="caution">
    <text evidence="4">The sequence shown here is derived from an EMBL/GenBank/DDBJ whole genome shotgun (WGS) entry which is preliminary data.</text>
</comment>
<evidence type="ECO:0000256" key="1">
    <source>
        <dbReference type="ARBA" id="ARBA00022527"/>
    </source>
</evidence>
<accession>A0ABT1IX58</accession>
<evidence type="ECO:0000313" key="4">
    <source>
        <dbReference type="EMBL" id="MCP2309539.1"/>
    </source>
</evidence>
<evidence type="ECO:0000259" key="3">
    <source>
        <dbReference type="Pfam" id="PF13581"/>
    </source>
</evidence>
<dbReference type="SUPFAM" id="SSF55874">
    <property type="entry name" value="ATPase domain of HSP90 chaperone/DNA topoisomerase II/histidine kinase"/>
    <property type="match status" value="1"/>
</dbReference>
<dbReference type="Proteomes" id="UP001206483">
    <property type="component" value="Unassembled WGS sequence"/>
</dbReference>
<name>A0ABT1IX58_9ACTN</name>
<proteinExistence type="predicted"/>
<organism evidence="4 5">
    <name type="scientific">Kitasatospora paracochleata</name>
    <dbReference type="NCBI Taxonomy" id="58354"/>
    <lineage>
        <taxon>Bacteria</taxon>
        <taxon>Bacillati</taxon>
        <taxon>Actinomycetota</taxon>
        <taxon>Actinomycetes</taxon>
        <taxon>Kitasatosporales</taxon>
        <taxon>Streptomycetaceae</taxon>
        <taxon>Kitasatospora</taxon>
    </lineage>
</organism>
<keyword evidence="1" id="KW-0808">Transferase</keyword>
<protein>
    <submittedName>
        <fullName evidence="4">Anti-sigma regulatory factor (Ser/Thr protein kinase)</fullName>
    </submittedName>
</protein>
<evidence type="ECO:0000313" key="5">
    <source>
        <dbReference type="Proteomes" id="UP001206483"/>
    </source>
</evidence>
<dbReference type="EMBL" id="JAMZDX010000002">
    <property type="protein sequence ID" value="MCP2309539.1"/>
    <property type="molecule type" value="Genomic_DNA"/>
</dbReference>
<keyword evidence="5" id="KW-1185">Reference proteome</keyword>
<dbReference type="PANTHER" id="PTHR35526:SF3">
    <property type="entry name" value="ANTI-SIGMA-F FACTOR RSBW"/>
    <property type="match status" value="1"/>
</dbReference>
<dbReference type="PANTHER" id="PTHR35526">
    <property type="entry name" value="ANTI-SIGMA-F FACTOR RSBW-RELATED"/>
    <property type="match status" value="1"/>
</dbReference>
<dbReference type="RefSeq" id="WP_253796625.1">
    <property type="nucleotide sequence ID" value="NZ_BAAAUB010000006.1"/>
</dbReference>
<sequence length="158" mass="16928">MTDLEHLRAPVPTSDGQRAATEPRASGWAVCANATTADAAPALRHFARDTAERWRLPADVVDTLALVVTELVTNVLLHSGSPDVTVLIKVHGASLTVEVRDTGQWRARRDRRRSAEDADALCGRGLELVRHCSSWSRAVLTAAGTRMLVCLPLAGAAS</sequence>
<dbReference type="Pfam" id="PF13581">
    <property type="entry name" value="HATPase_c_2"/>
    <property type="match status" value="1"/>
</dbReference>
<feature type="region of interest" description="Disordered" evidence="2">
    <location>
        <begin position="1"/>
        <end position="23"/>
    </location>
</feature>
<dbReference type="InterPro" id="IPR050267">
    <property type="entry name" value="Anti-sigma-factor_SerPK"/>
</dbReference>
<dbReference type="Gene3D" id="3.30.565.10">
    <property type="entry name" value="Histidine kinase-like ATPase, C-terminal domain"/>
    <property type="match status" value="1"/>
</dbReference>